<keyword evidence="2" id="KW-1185">Reference proteome</keyword>
<accession>A0A4R2QUY4</accession>
<dbReference type="OrthoDB" id="3679680at2"/>
<dbReference type="Proteomes" id="UP000294911">
    <property type="component" value="Unassembled WGS sequence"/>
</dbReference>
<organism evidence="1 2">
    <name type="scientific">Tamaricihabitans halophyticus</name>
    <dbReference type="NCBI Taxonomy" id="1262583"/>
    <lineage>
        <taxon>Bacteria</taxon>
        <taxon>Bacillati</taxon>
        <taxon>Actinomycetota</taxon>
        <taxon>Actinomycetes</taxon>
        <taxon>Pseudonocardiales</taxon>
        <taxon>Pseudonocardiaceae</taxon>
        <taxon>Tamaricihabitans</taxon>
    </lineage>
</organism>
<proteinExistence type="predicted"/>
<dbReference type="AlphaFoldDB" id="A0A4R2QUY4"/>
<gene>
    <name evidence="1" type="ORF">EV191_107105</name>
</gene>
<name>A0A4R2QUY4_9PSEU</name>
<evidence type="ECO:0000313" key="1">
    <source>
        <dbReference type="EMBL" id="TCP50841.1"/>
    </source>
</evidence>
<protein>
    <submittedName>
        <fullName evidence="1">Uncharacterized protein</fullName>
    </submittedName>
</protein>
<sequence length="162" mass="18304">MGQLAERLNGIRVHAAAPGIDLEGELRNRTEITLSFGESVYEFVNEAALERALASLARLLYTGWLRQYREAISTTNLNIYPNDQHDFNFRDEADAVEASGESSDRRITLSTVGMRSFSAEIQRGTVRELSERGFIANIAEAAPRLIEDYRAKVTDIKRRYYG</sequence>
<dbReference type="EMBL" id="SLXQ01000007">
    <property type="protein sequence ID" value="TCP50841.1"/>
    <property type="molecule type" value="Genomic_DNA"/>
</dbReference>
<dbReference type="RefSeq" id="WP_132878078.1">
    <property type="nucleotide sequence ID" value="NZ_SLXQ01000007.1"/>
</dbReference>
<comment type="caution">
    <text evidence="1">The sequence shown here is derived from an EMBL/GenBank/DDBJ whole genome shotgun (WGS) entry which is preliminary data.</text>
</comment>
<evidence type="ECO:0000313" key="2">
    <source>
        <dbReference type="Proteomes" id="UP000294911"/>
    </source>
</evidence>
<reference evidence="1 2" key="1">
    <citation type="submission" date="2019-03" db="EMBL/GenBank/DDBJ databases">
        <title>Genomic Encyclopedia of Type Strains, Phase IV (KMG-IV): sequencing the most valuable type-strain genomes for metagenomic binning, comparative biology and taxonomic classification.</title>
        <authorList>
            <person name="Goeker M."/>
        </authorList>
    </citation>
    <scope>NUCLEOTIDE SEQUENCE [LARGE SCALE GENOMIC DNA]</scope>
    <source>
        <strain evidence="1 2">DSM 45765</strain>
    </source>
</reference>